<dbReference type="SMART" id="SM00871">
    <property type="entry name" value="AraC_E_bind"/>
    <property type="match status" value="1"/>
</dbReference>
<dbReference type="Proteomes" id="UP000292781">
    <property type="component" value="Unassembled WGS sequence"/>
</dbReference>
<evidence type="ECO:0000313" key="3">
    <source>
        <dbReference type="EMBL" id="TBW36325.1"/>
    </source>
</evidence>
<dbReference type="InterPro" id="IPR029442">
    <property type="entry name" value="GyrI-like"/>
</dbReference>
<name>A0A4Q9VMQ3_9HYPH</name>
<reference evidence="3 4" key="1">
    <citation type="submission" date="2019-02" db="EMBL/GenBank/DDBJ databases">
        <title>Siculibacillus lacustris gen. nov., sp. nov., a new rosette-forming bacterium isolated from a freshwater crater lake (Lake St. Ana, Romania).</title>
        <authorList>
            <person name="Felfoldi T."/>
            <person name="Marton Z."/>
            <person name="Szabo A."/>
            <person name="Mentes A."/>
            <person name="Boka K."/>
            <person name="Marialigeti K."/>
            <person name="Mathe I."/>
            <person name="Koncz M."/>
            <person name="Schumann P."/>
            <person name="Toth E."/>
        </authorList>
    </citation>
    <scope>NUCLEOTIDE SEQUENCE [LARGE SCALE GENOMIC DNA]</scope>
    <source>
        <strain evidence="3 4">SA-279</strain>
    </source>
</reference>
<dbReference type="Gene3D" id="3.20.80.10">
    <property type="entry name" value="Regulatory factor, effector binding domain"/>
    <property type="match status" value="1"/>
</dbReference>
<gene>
    <name evidence="3" type="ORF">EYW49_14580</name>
</gene>
<comment type="caution">
    <text evidence="3">The sequence shown here is derived from an EMBL/GenBank/DDBJ whole genome shotgun (WGS) entry which is preliminary data.</text>
</comment>
<evidence type="ECO:0000313" key="4">
    <source>
        <dbReference type="Proteomes" id="UP000292781"/>
    </source>
</evidence>
<dbReference type="OrthoDB" id="8449526at2"/>
<dbReference type="RefSeq" id="WP_131310321.1">
    <property type="nucleotide sequence ID" value="NZ_SJFN01000021.1"/>
</dbReference>
<evidence type="ECO:0000259" key="2">
    <source>
        <dbReference type="SMART" id="SM00871"/>
    </source>
</evidence>
<dbReference type="AlphaFoldDB" id="A0A4Q9VMQ3"/>
<feature type="region of interest" description="Disordered" evidence="1">
    <location>
        <begin position="1"/>
        <end position="39"/>
    </location>
</feature>
<accession>A0A4Q9VMQ3</accession>
<proteinExistence type="predicted"/>
<keyword evidence="4" id="KW-1185">Reference proteome</keyword>
<dbReference type="InterPro" id="IPR011256">
    <property type="entry name" value="Reg_factor_effector_dom_sf"/>
</dbReference>
<feature type="compositionally biased region" description="Pro residues" evidence="1">
    <location>
        <begin position="1"/>
        <end position="25"/>
    </location>
</feature>
<sequence>PPAPPPAPVVPPPAPPVEPPPPPPAAAVEPARPTPAAPEEVVLKARPVLFVTGRTTWDDAEKKMGEAFATLNGAIKKSGAKPAGGLLVQYVETDGDDVGYKAMLPVVEAPKASKLPKGVKAGTSPAGKALKFVHNGSLDDLEEVYARIDDWLAGHGLDSKTVVEEYDAAALTAPEDRVVVDIWVFTK</sequence>
<dbReference type="InterPro" id="IPR010499">
    <property type="entry name" value="AraC_E-bd"/>
</dbReference>
<organism evidence="3 4">
    <name type="scientific">Siculibacillus lacustris</name>
    <dbReference type="NCBI Taxonomy" id="1549641"/>
    <lineage>
        <taxon>Bacteria</taxon>
        <taxon>Pseudomonadati</taxon>
        <taxon>Pseudomonadota</taxon>
        <taxon>Alphaproteobacteria</taxon>
        <taxon>Hyphomicrobiales</taxon>
        <taxon>Ancalomicrobiaceae</taxon>
        <taxon>Siculibacillus</taxon>
    </lineage>
</organism>
<dbReference type="SUPFAM" id="SSF55136">
    <property type="entry name" value="Probable bacterial effector-binding domain"/>
    <property type="match status" value="1"/>
</dbReference>
<feature type="domain" description="AraC effector-binding" evidence="2">
    <location>
        <begin position="36"/>
        <end position="187"/>
    </location>
</feature>
<dbReference type="Pfam" id="PF06445">
    <property type="entry name" value="GyrI-like"/>
    <property type="match status" value="1"/>
</dbReference>
<protein>
    <submittedName>
        <fullName evidence="3">GyrI-like domain-containing protein</fullName>
    </submittedName>
</protein>
<feature type="non-terminal residue" evidence="3">
    <location>
        <position position="1"/>
    </location>
</feature>
<dbReference type="EMBL" id="SJFN01000021">
    <property type="protein sequence ID" value="TBW36325.1"/>
    <property type="molecule type" value="Genomic_DNA"/>
</dbReference>
<evidence type="ECO:0000256" key="1">
    <source>
        <dbReference type="SAM" id="MobiDB-lite"/>
    </source>
</evidence>